<keyword evidence="2" id="KW-1185">Reference proteome</keyword>
<dbReference type="Proteomes" id="UP000887013">
    <property type="component" value="Unassembled WGS sequence"/>
</dbReference>
<evidence type="ECO:0000313" key="1">
    <source>
        <dbReference type="EMBL" id="GFS72421.1"/>
    </source>
</evidence>
<protein>
    <submittedName>
        <fullName evidence="1">Uncharacterized protein</fullName>
    </submittedName>
</protein>
<dbReference type="AlphaFoldDB" id="A0A8X6MQJ5"/>
<feature type="non-terminal residue" evidence="1">
    <location>
        <position position="1"/>
    </location>
</feature>
<proteinExistence type="predicted"/>
<gene>
    <name evidence="1" type="ORF">NPIL_383431</name>
</gene>
<reference evidence="1" key="1">
    <citation type="submission" date="2020-08" db="EMBL/GenBank/DDBJ databases">
        <title>Multicomponent nature underlies the extraordinary mechanical properties of spider dragline silk.</title>
        <authorList>
            <person name="Kono N."/>
            <person name="Nakamura H."/>
            <person name="Mori M."/>
            <person name="Yoshida Y."/>
            <person name="Ohtoshi R."/>
            <person name="Malay A.D."/>
            <person name="Moran D.A.P."/>
            <person name="Tomita M."/>
            <person name="Numata K."/>
            <person name="Arakawa K."/>
        </authorList>
    </citation>
    <scope>NUCLEOTIDE SEQUENCE</scope>
</reference>
<comment type="caution">
    <text evidence="1">The sequence shown here is derived from an EMBL/GenBank/DDBJ whole genome shotgun (WGS) entry which is preliminary data.</text>
</comment>
<dbReference type="EMBL" id="BMAW01001081">
    <property type="protein sequence ID" value="GFS72421.1"/>
    <property type="molecule type" value="Genomic_DNA"/>
</dbReference>
<organism evidence="1 2">
    <name type="scientific">Nephila pilipes</name>
    <name type="common">Giant wood spider</name>
    <name type="synonym">Nephila maculata</name>
    <dbReference type="NCBI Taxonomy" id="299642"/>
    <lineage>
        <taxon>Eukaryota</taxon>
        <taxon>Metazoa</taxon>
        <taxon>Ecdysozoa</taxon>
        <taxon>Arthropoda</taxon>
        <taxon>Chelicerata</taxon>
        <taxon>Arachnida</taxon>
        <taxon>Araneae</taxon>
        <taxon>Araneomorphae</taxon>
        <taxon>Entelegynae</taxon>
        <taxon>Araneoidea</taxon>
        <taxon>Nephilidae</taxon>
        <taxon>Nephila</taxon>
    </lineage>
</organism>
<accession>A0A8X6MQJ5</accession>
<evidence type="ECO:0000313" key="2">
    <source>
        <dbReference type="Proteomes" id="UP000887013"/>
    </source>
</evidence>
<name>A0A8X6MQJ5_NEPPI</name>
<sequence>VGISVPFAANNLKSDGCLLLDVAGIIEQSAPLSTRKCKFIVRSLTNNRNLRQAS</sequence>